<evidence type="ECO:0000313" key="2">
    <source>
        <dbReference type="Proteomes" id="UP000024635"/>
    </source>
</evidence>
<accession>A0A016S0H8</accession>
<comment type="caution">
    <text evidence="1">The sequence shown here is derived from an EMBL/GenBank/DDBJ whole genome shotgun (WGS) entry which is preliminary data.</text>
</comment>
<reference evidence="2" key="1">
    <citation type="journal article" date="2015" name="Nat. Genet.">
        <title>The genome and transcriptome of the zoonotic hookworm Ancylostoma ceylanicum identify infection-specific gene families.</title>
        <authorList>
            <person name="Schwarz E.M."/>
            <person name="Hu Y."/>
            <person name="Antoshechkin I."/>
            <person name="Miller M.M."/>
            <person name="Sternberg P.W."/>
            <person name="Aroian R.V."/>
        </authorList>
    </citation>
    <scope>NUCLEOTIDE SEQUENCE</scope>
    <source>
        <strain evidence="2">HY135</strain>
    </source>
</reference>
<sequence length="85" mass="9428">MSRISSVSLSSSANAASSSWKIWLQEIRVGSSTTPICSLALLNIDHIWTVKQFLSYLISTATDFRIWSKAVLRTIYARKSNSTSS</sequence>
<evidence type="ECO:0000313" key="1">
    <source>
        <dbReference type="EMBL" id="EYB84103.1"/>
    </source>
</evidence>
<dbReference type="Proteomes" id="UP000024635">
    <property type="component" value="Unassembled WGS sequence"/>
</dbReference>
<organism evidence="1 2">
    <name type="scientific">Ancylostoma ceylanicum</name>
    <dbReference type="NCBI Taxonomy" id="53326"/>
    <lineage>
        <taxon>Eukaryota</taxon>
        <taxon>Metazoa</taxon>
        <taxon>Ecdysozoa</taxon>
        <taxon>Nematoda</taxon>
        <taxon>Chromadorea</taxon>
        <taxon>Rhabditida</taxon>
        <taxon>Rhabditina</taxon>
        <taxon>Rhabditomorpha</taxon>
        <taxon>Strongyloidea</taxon>
        <taxon>Ancylostomatidae</taxon>
        <taxon>Ancylostomatinae</taxon>
        <taxon>Ancylostoma</taxon>
    </lineage>
</organism>
<protein>
    <submittedName>
        <fullName evidence="1">Uncharacterized protein</fullName>
    </submittedName>
</protein>
<keyword evidence="2" id="KW-1185">Reference proteome</keyword>
<dbReference type="AlphaFoldDB" id="A0A016S0H8"/>
<name>A0A016S0H8_9BILA</name>
<gene>
    <name evidence="1" type="primary">Acey_s0323.g2505</name>
    <name evidence="1" type="ORF">Y032_0323g2505</name>
</gene>
<proteinExistence type="predicted"/>
<dbReference type="EMBL" id="JARK01001659">
    <property type="protein sequence ID" value="EYB84103.1"/>
    <property type="molecule type" value="Genomic_DNA"/>
</dbReference>